<keyword evidence="3" id="KW-1185">Reference proteome</keyword>
<dbReference type="Proteomes" id="UP001215280">
    <property type="component" value="Unassembled WGS sequence"/>
</dbReference>
<feature type="transmembrane region" description="Helical" evidence="1">
    <location>
        <begin position="31"/>
        <end position="50"/>
    </location>
</feature>
<gene>
    <name evidence="2" type="ORF">DFH07DRAFT_815901</name>
</gene>
<feature type="transmembrane region" description="Helical" evidence="1">
    <location>
        <begin position="79"/>
        <end position="100"/>
    </location>
</feature>
<name>A0AAD7NHE4_9AGAR</name>
<evidence type="ECO:0000313" key="3">
    <source>
        <dbReference type="Proteomes" id="UP001215280"/>
    </source>
</evidence>
<dbReference type="AlphaFoldDB" id="A0AAD7NHE4"/>
<sequence length="219" mass="24061">MHQIIMLITELVVSVIMILRIYSLYGRSARVLWSLLGIGVCFIGLTIWSVQQGQHGFPLTVFSGCHLAIVESASYHLAAPWGCLFVFDSIIFGMTVYNAYVTRRGLGDMPIHRLLLRDGSMYFAATALANLSNIVTFLVGGPLLPGSLATFATCMSVTMVSRLMLNLHAQTDYGILTEGEMHLTRELEFTAGGDAAQPHTNNDRDPDTVPILPLTRDEI</sequence>
<keyword evidence="1" id="KW-0812">Transmembrane</keyword>
<dbReference type="EMBL" id="JARJLG010000047">
    <property type="protein sequence ID" value="KAJ7760831.1"/>
    <property type="molecule type" value="Genomic_DNA"/>
</dbReference>
<feature type="transmembrane region" description="Helical" evidence="1">
    <location>
        <begin position="7"/>
        <end position="25"/>
    </location>
</feature>
<comment type="caution">
    <text evidence="2">The sequence shown here is derived from an EMBL/GenBank/DDBJ whole genome shotgun (WGS) entry which is preliminary data.</text>
</comment>
<keyword evidence="1" id="KW-0472">Membrane</keyword>
<evidence type="ECO:0000256" key="1">
    <source>
        <dbReference type="SAM" id="Phobius"/>
    </source>
</evidence>
<evidence type="ECO:0000313" key="2">
    <source>
        <dbReference type="EMBL" id="KAJ7760831.1"/>
    </source>
</evidence>
<reference evidence="2" key="1">
    <citation type="submission" date="2023-03" db="EMBL/GenBank/DDBJ databases">
        <title>Massive genome expansion in bonnet fungi (Mycena s.s.) driven by repeated elements and novel gene families across ecological guilds.</title>
        <authorList>
            <consortium name="Lawrence Berkeley National Laboratory"/>
            <person name="Harder C.B."/>
            <person name="Miyauchi S."/>
            <person name="Viragh M."/>
            <person name="Kuo A."/>
            <person name="Thoen E."/>
            <person name="Andreopoulos B."/>
            <person name="Lu D."/>
            <person name="Skrede I."/>
            <person name="Drula E."/>
            <person name="Henrissat B."/>
            <person name="Morin E."/>
            <person name="Kohler A."/>
            <person name="Barry K."/>
            <person name="LaButti K."/>
            <person name="Morin E."/>
            <person name="Salamov A."/>
            <person name="Lipzen A."/>
            <person name="Mereny Z."/>
            <person name="Hegedus B."/>
            <person name="Baldrian P."/>
            <person name="Stursova M."/>
            <person name="Weitz H."/>
            <person name="Taylor A."/>
            <person name="Grigoriev I.V."/>
            <person name="Nagy L.G."/>
            <person name="Martin F."/>
            <person name="Kauserud H."/>
        </authorList>
    </citation>
    <scope>NUCLEOTIDE SEQUENCE</scope>
    <source>
        <strain evidence="2">CBHHK188m</strain>
    </source>
</reference>
<protein>
    <submittedName>
        <fullName evidence="2">Uncharacterized protein</fullName>
    </submittedName>
</protein>
<keyword evidence="1" id="KW-1133">Transmembrane helix</keyword>
<feature type="transmembrane region" description="Helical" evidence="1">
    <location>
        <begin position="121"/>
        <end position="140"/>
    </location>
</feature>
<accession>A0AAD7NHE4</accession>
<organism evidence="2 3">
    <name type="scientific">Mycena maculata</name>
    <dbReference type="NCBI Taxonomy" id="230809"/>
    <lineage>
        <taxon>Eukaryota</taxon>
        <taxon>Fungi</taxon>
        <taxon>Dikarya</taxon>
        <taxon>Basidiomycota</taxon>
        <taxon>Agaricomycotina</taxon>
        <taxon>Agaricomycetes</taxon>
        <taxon>Agaricomycetidae</taxon>
        <taxon>Agaricales</taxon>
        <taxon>Marasmiineae</taxon>
        <taxon>Mycenaceae</taxon>
        <taxon>Mycena</taxon>
    </lineage>
</organism>
<proteinExistence type="predicted"/>